<evidence type="ECO:0000313" key="2">
    <source>
        <dbReference type="EMBL" id="HGK53527.1"/>
    </source>
</evidence>
<dbReference type="EMBL" id="DTDP01000026">
    <property type="protein sequence ID" value="HGK53527.1"/>
    <property type="molecule type" value="Genomic_DNA"/>
</dbReference>
<evidence type="ECO:0000313" key="3">
    <source>
        <dbReference type="EMBL" id="HGM97718.1"/>
    </source>
</evidence>
<dbReference type="AlphaFoldDB" id="A0A7V3ZSK7"/>
<reference evidence="2" key="1">
    <citation type="journal article" date="2020" name="mSystems">
        <title>Genome- and Community-Level Interaction Insights into Carbon Utilization and Element Cycling Functions of Hydrothermarchaeota in Hydrothermal Sediment.</title>
        <authorList>
            <person name="Zhou Z."/>
            <person name="Liu Y."/>
            <person name="Xu W."/>
            <person name="Pan J."/>
            <person name="Luo Z.H."/>
            <person name="Li M."/>
        </authorList>
    </citation>
    <scope>NUCLEOTIDE SEQUENCE [LARGE SCALE GENOMIC DNA]</scope>
    <source>
        <strain evidence="3">SpSt-626</strain>
        <strain evidence="2">SpSt-695</strain>
    </source>
</reference>
<dbReference type="SUPFAM" id="SSF109604">
    <property type="entry name" value="HD-domain/PDEase-like"/>
    <property type="match status" value="1"/>
</dbReference>
<protein>
    <submittedName>
        <fullName evidence="2">HD domain-containing protein</fullName>
    </submittedName>
</protein>
<dbReference type="Gene3D" id="1.10.3210.10">
    <property type="entry name" value="Hypothetical protein af1432"/>
    <property type="match status" value="1"/>
</dbReference>
<comment type="caution">
    <text evidence="2">The sequence shown here is derived from an EMBL/GenBank/DDBJ whole genome shotgun (WGS) entry which is preliminary data.</text>
</comment>
<organism evidence="2">
    <name type="scientific">candidate division WOR-3 bacterium</name>
    <dbReference type="NCBI Taxonomy" id="2052148"/>
    <lineage>
        <taxon>Bacteria</taxon>
        <taxon>Bacteria division WOR-3</taxon>
    </lineage>
</organism>
<name>A0A7V3ZSK7_UNCW3</name>
<dbReference type="InterPro" id="IPR006675">
    <property type="entry name" value="HDIG_dom"/>
</dbReference>
<sequence>MNKEKATQLLKKYIKNDRLLKHSFAVSSCMKGLAERLNEDIEKWEITGILHDLDYEFTKEKPEEHGIITIQILKENGFNDEEVFNAILAHSSKKDCEKKIEWALYSVDPASGFIVACALMHPSKKIKNIDLDFMKRRFKEKRFAQGADREQIKRCENLGISLDEFLKICLESMQKIDELLSL</sequence>
<dbReference type="Pfam" id="PF01966">
    <property type="entry name" value="HD"/>
    <property type="match status" value="1"/>
</dbReference>
<evidence type="ECO:0000259" key="1">
    <source>
        <dbReference type="Pfam" id="PF01966"/>
    </source>
</evidence>
<dbReference type="EMBL" id="DTAR01000129">
    <property type="protein sequence ID" value="HGM97718.1"/>
    <property type="molecule type" value="Genomic_DNA"/>
</dbReference>
<dbReference type="InterPro" id="IPR006674">
    <property type="entry name" value="HD_domain"/>
</dbReference>
<gene>
    <name evidence="3" type="ORF">ENT96_01545</name>
    <name evidence="2" type="ORF">ENU72_00695</name>
</gene>
<dbReference type="CDD" id="cd00077">
    <property type="entry name" value="HDc"/>
    <property type="match status" value="1"/>
</dbReference>
<dbReference type="NCBIfam" id="TIGR00277">
    <property type="entry name" value="HDIG"/>
    <property type="match status" value="1"/>
</dbReference>
<dbReference type="InterPro" id="IPR003607">
    <property type="entry name" value="HD/PDEase_dom"/>
</dbReference>
<dbReference type="PANTHER" id="PTHR38659:SF1">
    <property type="entry name" value="METAL DEPENDENT PHOSPHOHYDROLASE"/>
    <property type="match status" value="1"/>
</dbReference>
<accession>A0A7V3ZSK7</accession>
<feature type="domain" description="HD" evidence="1">
    <location>
        <begin position="20"/>
        <end position="95"/>
    </location>
</feature>
<proteinExistence type="predicted"/>
<dbReference type="PANTHER" id="PTHR38659">
    <property type="entry name" value="METAL-DEPENDENT PHOSPHOHYDROLASE"/>
    <property type="match status" value="1"/>
</dbReference>